<dbReference type="InterPro" id="IPR048685">
    <property type="entry name" value="COG3_C"/>
</dbReference>
<dbReference type="Proteomes" id="UP001291623">
    <property type="component" value="Unassembled WGS sequence"/>
</dbReference>
<evidence type="ECO:0000259" key="1">
    <source>
        <dbReference type="Pfam" id="PF20671"/>
    </source>
</evidence>
<dbReference type="GO" id="GO:0006886">
    <property type="term" value="P:intracellular protein transport"/>
    <property type="evidence" value="ECO:0007669"/>
    <property type="project" value="InterPro"/>
</dbReference>
<dbReference type="GO" id="GO:0016020">
    <property type="term" value="C:membrane"/>
    <property type="evidence" value="ECO:0007669"/>
    <property type="project" value="InterPro"/>
</dbReference>
<accession>A0AAE1UTG0</accession>
<dbReference type="PANTHER" id="PTHR13302:SF8">
    <property type="entry name" value="CONSERVED OLIGOMERIC GOLGI COMPLEX SUBUNIT 3"/>
    <property type="match status" value="1"/>
</dbReference>
<proteinExistence type="predicted"/>
<comment type="caution">
    <text evidence="2">The sequence shown here is derived from an EMBL/GenBank/DDBJ whole genome shotgun (WGS) entry which is preliminary data.</text>
</comment>
<organism evidence="2 3">
    <name type="scientific">Anisodus tanguticus</name>
    <dbReference type="NCBI Taxonomy" id="243964"/>
    <lineage>
        <taxon>Eukaryota</taxon>
        <taxon>Viridiplantae</taxon>
        <taxon>Streptophyta</taxon>
        <taxon>Embryophyta</taxon>
        <taxon>Tracheophyta</taxon>
        <taxon>Spermatophyta</taxon>
        <taxon>Magnoliopsida</taxon>
        <taxon>eudicotyledons</taxon>
        <taxon>Gunneridae</taxon>
        <taxon>Pentapetalae</taxon>
        <taxon>asterids</taxon>
        <taxon>lamiids</taxon>
        <taxon>Solanales</taxon>
        <taxon>Solanaceae</taxon>
        <taxon>Solanoideae</taxon>
        <taxon>Hyoscyameae</taxon>
        <taxon>Anisodus</taxon>
    </lineage>
</organism>
<dbReference type="PANTHER" id="PTHR13302">
    <property type="entry name" value="CONSERVED OLIGOMERIC GOLGI COMPLEX COMPONENT 3"/>
    <property type="match status" value="1"/>
</dbReference>
<keyword evidence="3" id="KW-1185">Reference proteome</keyword>
<dbReference type="EMBL" id="JAVYJV010000131">
    <property type="protein sequence ID" value="KAK4336534.1"/>
    <property type="molecule type" value="Genomic_DNA"/>
</dbReference>
<dbReference type="InterPro" id="IPR007265">
    <property type="entry name" value="COG_su3"/>
</dbReference>
<evidence type="ECO:0000313" key="2">
    <source>
        <dbReference type="EMBL" id="KAK4336534.1"/>
    </source>
</evidence>
<sequence>MAILPIIHYEKTGSIEVALWRQGNDEKITSMPVLMEKTFCKVFGSSRVDEFETLSELCRILRDEIFEDESLIKFKELQPFSKIIDQLLQDTQERLIYRTNVFIQTDILEYEPVPGDLAYPQKLEMVIDSLMDHSMECIKKLLTSPVANEEKCLKFMKDNNLALIIEDRDIPYFEPAYCADNNHVVEKNDNYAGLNSFENTDCLLGHRFENNGTYNGMYDDLLKQLPVTIQKSKNENENFDGILASFDNNGSYNGMYDDLIKQYAMNYNQSSFNELNQILEDCN</sequence>
<feature type="domain" description="Conserved oligomeric Golgi complex subunit 3 C-terminal" evidence="1">
    <location>
        <begin position="47"/>
        <end position="139"/>
    </location>
</feature>
<dbReference type="GO" id="GO:0007030">
    <property type="term" value="P:Golgi organization"/>
    <property type="evidence" value="ECO:0007669"/>
    <property type="project" value="TreeGrafter"/>
</dbReference>
<name>A0AAE1UTG0_9SOLA</name>
<evidence type="ECO:0000313" key="3">
    <source>
        <dbReference type="Proteomes" id="UP001291623"/>
    </source>
</evidence>
<dbReference type="GO" id="GO:0005801">
    <property type="term" value="C:cis-Golgi network"/>
    <property type="evidence" value="ECO:0007669"/>
    <property type="project" value="InterPro"/>
</dbReference>
<dbReference type="GO" id="GO:0006891">
    <property type="term" value="P:intra-Golgi vesicle-mediated transport"/>
    <property type="evidence" value="ECO:0007669"/>
    <property type="project" value="TreeGrafter"/>
</dbReference>
<gene>
    <name evidence="2" type="ORF">RND71_044250</name>
</gene>
<reference evidence="2" key="1">
    <citation type="submission" date="2023-12" db="EMBL/GenBank/DDBJ databases">
        <title>Genome assembly of Anisodus tanguticus.</title>
        <authorList>
            <person name="Wang Y.-J."/>
        </authorList>
    </citation>
    <scope>NUCLEOTIDE SEQUENCE</scope>
    <source>
        <strain evidence="2">KB-2021</strain>
        <tissue evidence="2">Leaf</tissue>
    </source>
</reference>
<dbReference type="Pfam" id="PF20671">
    <property type="entry name" value="COG3_C"/>
    <property type="match status" value="1"/>
</dbReference>
<dbReference type="GO" id="GO:0017119">
    <property type="term" value="C:Golgi transport complex"/>
    <property type="evidence" value="ECO:0007669"/>
    <property type="project" value="TreeGrafter"/>
</dbReference>
<dbReference type="AlphaFoldDB" id="A0AAE1UTG0"/>
<protein>
    <recommendedName>
        <fullName evidence="1">Conserved oligomeric Golgi complex subunit 3 C-terminal domain-containing protein</fullName>
    </recommendedName>
</protein>